<dbReference type="InterPro" id="IPR000182">
    <property type="entry name" value="GNAT_dom"/>
</dbReference>
<proteinExistence type="predicted"/>
<dbReference type="PANTHER" id="PTHR43877">
    <property type="entry name" value="AMINOALKYLPHOSPHONATE N-ACETYLTRANSFERASE-RELATED-RELATED"/>
    <property type="match status" value="1"/>
</dbReference>
<dbReference type="PROSITE" id="PS51186">
    <property type="entry name" value="GNAT"/>
    <property type="match status" value="1"/>
</dbReference>
<keyword evidence="1" id="KW-0808">Transferase</keyword>
<dbReference type="Gene3D" id="3.40.630.30">
    <property type="match status" value="1"/>
</dbReference>
<evidence type="ECO:0000313" key="5">
    <source>
        <dbReference type="Proteomes" id="UP001237780"/>
    </source>
</evidence>
<sequence length="181" mass="20515">MTDVFVYTTPDDERSQPLIEALIEEYEGRYGNYFGEPARNELSRYPASYFAQPDGAFLLLLRDGKTIGGGAFKRYDERTAELKRIWTHADLRKQGLARKVVYELEAQASRQGYSRIYLTTGFRQPEATQLYLRSGYTALFDVDVDPEIYGHLAFEKDISHLGIDGGLPIVDKLSKTTTQAA</sequence>
<evidence type="ECO:0000313" key="4">
    <source>
        <dbReference type="EMBL" id="MDQ0995543.1"/>
    </source>
</evidence>
<organism evidence="4 5">
    <name type="scientific">Phyllobacterium ifriqiyense</name>
    <dbReference type="NCBI Taxonomy" id="314238"/>
    <lineage>
        <taxon>Bacteria</taxon>
        <taxon>Pseudomonadati</taxon>
        <taxon>Pseudomonadota</taxon>
        <taxon>Alphaproteobacteria</taxon>
        <taxon>Hyphomicrobiales</taxon>
        <taxon>Phyllobacteriaceae</taxon>
        <taxon>Phyllobacterium</taxon>
    </lineage>
</organism>
<evidence type="ECO:0000256" key="1">
    <source>
        <dbReference type="ARBA" id="ARBA00022679"/>
    </source>
</evidence>
<keyword evidence="2" id="KW-0012">Acyltransferase</keyword>
<protein>
    <submittedName>
        <fullName evidence="4">GNAT superfamily N-acetyltransferase</fullName>
    </submittedName>
</protein>
<dbReference type="PANTHER" id="PTHR43877:SF2">
    <property type="entry name" value="AMINOALKYLPHOSPHONATE N-ACETYLTRANSFERASE-RELATED"/>
    <property type="match status" value="1"/>
</dbReference>
<evidence type="ECO:0000259" key="3">
    <source>
        <dbReference type="PROSITE" id="PS51186"/>
    </source>
</evidence>
<evidence type="ECO:0000256" key="2">
    <source>
        <dbReference type="ARBA" id="ARBA00023315"/>
    </source>
</evidence>
<comment type="caution">
    <text evidence="4">The sequence shown here is derived from an EMBL/GenBank/DDBJ whole genome shotgun (WGS) entry which is preliminary data.</text>
</comment>
<dbReference type="CDD" id="cd04301">
    <property type="entry name" value="NAT_SF"/>
    <property type="match status" value="1"/>
</dbReference>
<accession>A0ABU0S768</accession>
<reference evidence="4 5" key="1">
    <citation type="submission" date="2023-07" db="EMBL/GenBank/DDBJ databases">
        <title>Comparative genomics of wheat-associated soil bacteria to identify genetic determinants of phenazine resistance.</title>
        <authorList>
            <person name="Mouncey N."/>
        </authorList>
    </citation>
    <scope>NUCLEOTIDE SEQUENCE [LARGE SCALE GENOMIC DNA]</scope>
    <source>
        <strain evidence="4 5">W4I11</strain>
    </source>
</reference>
<dbReference type="Pfam" id="PF00583">
    <property type="entry name" value="Acetyltransf_1"/>
    <property type="match status" value="1"/>
</dbReference>
<dbReference type="InterPro" id="IPR050832">
    <property type="entry name" value="Bact_Acetyltransf"/>
</dbReference>
<dbReference type="InterPro" id="IPR016181">
    <property type="entry name" value="Acyl_CoA_acyltransferase"/>
</dbReference>
<keyword evidence="5" id="KW-1185">Reference proteome</keyword>
<name>A0ABU0S768_9HYPH</name>
<dbReference type="RefSeq" id="WP_307276971.1">
    <property type="nucleotide sequence ID" value="NZ_JAUSZT010000002.1"/>
</dbReference>
<dbReference type="Proteomes" id="UP001237780">
    <property type="component" value="Unassembled WGS sequence"/>
</dbReference>
<gene>
    <name evidence="4" type="ORF">QFZ34_000720</name>
</gene>
<dbReference type="EMBL" id="JAUSZT010000002">
    <property type="protein sequence ID" value="MDQ0995543.1"/>
    <property type="molecule type" value="Genomic_DNA"/>
</dbReference>
<feature type="domain" description="N-acetyltransferase" evidence="3">
    <location>
        <begin position="13"/>
        <end position="159"/>
    </location>
</feature>
<dbReference type="SUPFAM" id="SSF55729">
    <property type="entry name" value="Acyl-CoA N-acyltransferases (Nat)"/>
    <property type="match status" value="1"/>
</dbReference>